<dbReference type="NCBIfam" id="TIGR00125">
    <property type="entry name" value="cyt_tran_rel"/>
    <property type="match status" value="1"/>
</dbReference>
<keyword evidence="6" id="KW-0119">Carbohydrate metabolism</keyword>
<dbReference type="GO" id="GO:0016773">
    <property type="term" value="F:phosphotransferase activity, alcohol group as acceptor"/>
    <property type="evidence" value="ECO:0007669"/>
    <property type="project" value="InterPro"/>
</dbReference>
<dbReference type="InterPro" id="IPR004821">
    <property type="entry name" value="Cyt_trans-like"/>
</dbReference>
<keyword evidence="4" id="KW-0547">Nucleotide-binding</keyword>
<dbReference type="PANTHER" id="PTHR43793:SF2">
    <property type="entry name" value="BIFUNCTIONAL PROTEIN HLDE"/>
    <property type="match status" value="1"/>
</dbReference>
<dbReference type="GO" id="GO:0005975">
    <property type="term" value="P:carbohydrate metabolic process"/>
    <property type="evidence" value="ECO:0007669"/>
    <property type="project" value="InterPro"/>
</dbReference>
<evidence type="ECO:0000256" key="4">
    <source>
        <dbReference type="ARBA" id="ARBA00022741"/>
    </source>
</evidence>
<dbReference type="Proteomes" id="UP000027982">
    <property type="component" value="Chromosome"/>
</dbReference>
<dbReference type="InterPro" id="IPR050385">
    <property type="entry name" value="Archaeal_FAD_synthase"/>
</dbReference>
<keyword evidence="10" id="KW-1185">Reference proteome</keyword>
<proteinExistence type="predicted"/>
<evidence type="ECO:0000256" key="2">
    <source>
        <dbReference type="ARBA" id="ARBA00022679"/>
    </source>
</evidence>
<keyword evidence="5" id="KW-0067">ATP-binding</keyword>
<dbReference type="InterPro" id="IPR011914">
    <property type="entry name" value="RfaE_dom_II"/>
</dbReference>
<dbReference type="eggNOG" id="COG0615">
    <property type="taxonomic scope" value="Bacteria"/>
</dbReference>
<dbReference type="InterPro" id="IPR014729">
    <property type="entry name" value="Rossmann-like_a/b/a_fold"/>
</dbReference>
<comment type="catalytic activity">
    <reaction evidence="7">
        <text>D-glycero-beta-D-manno-heptose 1-phosphate + ATP + H(+) = ADP-D-glycero-beta-D-manno-heptose + diphosphate</text>
        <dbReference type="Rhea" id="RHEA:27465"/>
        <dbReference type="ChEBI" id="CHEBI:15378"/>
        <dbReference type="ChEBI" id="CHEBI:30616"/>
        <dbReference type="ChEBI" id="CHEBI:33019"/>
        <dbReference type="ChEBI" id="CHEBI:59967"/>
        <dbReference type="ChEBI" id="CHEBI:61593"/>
        <dbReference type="EC" id="2.7.7.70"/>
    </reaction>
</comment>
<dbReference type="EMBL" id="CP007139">
    <property type="protein sequence ID" value="AIE84255.1"/>
    <property type="molecule type" value="Genomic_DNA"/>
</dbReference>
<dbReference type="Pfam" id="PF01467">
    <property type="entry name" value="CTP_transf_like"/>
    <property type="match status" value="1"/>
</dbReference>
<evidence type="ECO:0000256" key="1">
    <source>
        <dbReference type="ARBA" id="ARBA00012519"/>
    </source>
</evidence>
<accession>A0A068NNC3</accession>
<dbReference type="Gene3D" id="3.40.50.620">
    <property type="entry name" value="HUPs"/>
    <property type="match status" value="1"/>
</dbReference>
<dbReference type="KEGG" id="fgi:OP10G_0887"/>
<reference evidence="9 10" key="1">
    <citation type="journal article" date="2014" name="PLoS ONE">
        <title>The first complete genome sequence of the class fimbriimonadia in the phylum armatimonadetes.</title>
        <authorList>
            <person name="Hu Z.Y."/>
            <person name="Wang Y.Z."/>
            <person name="Im W.T."/>
            <person name="Wang S.Y."/>
            <person name="Zhao G.P."/>
            <person name="Zheng H.J."/>
            <person name="Quan Z.X."/>
        </authorList>
    </citation>
    <scope>NUCLEOTIDE SEQUENCE [LARGE SCALE GENOMIC DNA]</scope>
    <source>
        <strain evidence="9">Gsoil 348</strain>
    </source>
</reference>
<evidence type="ECO:0000313" key="10">
    <source>
        <dbReference type="Proteomes" id="UP000027982"/>
    </source>
</evidence>
<dbReference type="GO" id="GO:0005524">
    <property type="term" value="F:ATP binding"/>
    <property type="evidence" value="ECO:0007669"/>
    <property type="project" value="UniProtKB-KW"/>
</dbReference>
<keyword evidence="2 9" id="KW-0808">Transferase</keyword>
<dbReference type="EC" id="2.7.7.70" evidence="1"/>
<protein>
    <recommendedName>
        <fullName evidence="1">D-glycero-beta-D-manno-heptose 1-phosphate adenylyltransferase</fullName>
        <ecNumber evidence="1">2.7.7.70</ecNumber>
    </recommendedName>
</protein>
<dbReference type="NCBIfam" id="TIGR02199">
    <property type="entry name" value="rfaE_dom_II"/>
    <property type="match status" value="1"/>
</dbReference>
<keyword evidence="3 9" id="KW-0548">Nucleotidyltransferase</keyword>
<dbReference type="SUPFAM" id="SSF52374">
    <property type="entry name" value="Nucleotidylyl transferase"/>
    <property type="match status" value="1"/>
</dbReference>
<dbReference type="STRING" id="661478.OP10G_0887"/>
<sequence length="148" mass="16121">MTLSEAHRRRAGKRLVFTNGVFDILHAGHVRYLAEARALGDLLIVGVNSDASVRRLAKGPGRPVHTLEDRIAVLEALRSVDGAVEFEEDTPEAIVANLRPEVHVKGGDYTPERLPEAKIVLAYGGEVVILPLLEGRSTTRALQELGLE</sequence>
<dbReference type="AlphaFoldDB" id="A0A068NNC3"/>
<feature type="domain" description="Cytidyltransferase-like" evidence="8">
    <location>
        <begin position="17"/>
        <end position="111"/>
    </location>
</feature>
<dbReference type="RefSeq" id="WP_227625059.1">
    <property type="nucleotide sequence ID" value="NZ_CP007139.1"/>
</dbReference>
<gene>
    <name evidence="9" type="ORF">OP10G_0887</name>
</gene>
<evidence type="ECO:0000313" key="9">
    <source>
        <dbReference type="EMBL" id="AIE84255.1"/>
    </source>
</evidence>
<dbReference type="PANTHER" id="PTHR43793">
    <property type="entry name" value="FAD SYNTHASE"/>
    <property type="match status" value="1"/>
</dbReference>
<dbReference type="HOGENOM" id="CLU_034585_2_0_0"/>
<evidence type="ECO:0000256" key="7">
    <source>
        <dbReference type="ARBA" id="ARBA00047428"/>
    </source>
</evidence>
<evidence type="ECO:0000256" key="6">
    <source>
        <dbReference type="ARBA" id="ARBA00023277"/>
    </source>
</evidence>
<dbReference type="GO" id="GO:0016779">
    <property type="term" value="F:nucleotidyltransferase activity"/>
    <property type="evidence" value="ECO:0007669"/>
    <property type="project" value="UniProtKB-KW"/>
</dbReference>
<evidence type="ECO:0000256" key="3">
    <source>
        <dbReference type="ARBA" id="ARBA00022695"/>
    </source>
</evidence>
<name>A0A068NNC3_FIMGI</name>
<evidence type="ECO:0000256" key="5">
    <source>
        <dbReference type="ARBA" id="ARBA00022840"/>
    </source>
</evidence>
<evidence type="ECO:0000259" key="8">
    <source>
        <dbReference type="Pfam" id="PF01467"/>
    </source>
</evidence>
<organism evidence="9 10">
    <name type="scientific">Fimbriimonas ginsengisoli Gsoil 348</name>
    <dbReference type="NCBI Taxonomy" id="661478"/>
    <lineage>
        <taxon>Bacteria</taxon>
        <taxon>Bacillati</taxon>
        <taxon>Armatimonadota</taxon>
        <taxon>Fimbriimonadia</taxon>
        <taxon>Fimbriimonadales</taxon>
        <taxon>Fimbriimonadaceae</taxon>
        <taxon>Fimbriimonas</taxon>
    </lineage>
</organism>